<dbReference type="EMBL" id="CAJVPU010009846">
    <property type="protein sequence ID" value="CAG8599064.1"/>
    <property type="molecule type" value="Genomic_DNA"/>
</dbReference>
<gene>
    <name evidence="1" type="ORF">DHETER_LOCUS7172</name>
</gene>
<organism evidence="1 2">
    <name type="scientific">Dentiscutata heterogama</name>
    <dbReference type="NCBI Taxonomy" id="1316150"/>
    <lineage>
        <taxon>Eukaryota</taxon>
        <taxon>Fungi</taxon>
        <taxon>Fungi incertae sedis</taxon>
        <taxon>Mucoromycota</taxon>
        <taxon>Glomeromycotina</taxon>
        <taxon>Glomeromycetes</taxon>
        <taxon>Diversisporales</taxon>
        <taxon>Gigasporaceae</taxon>
        <taxon>Dentiscutata</taxon>
    </lineage>
</organism>
<feature type="non-terminal residue" evidence="1">
    <location>
        <position position="1"/>
    </location>
</feature>
<reference evidence="1" key="1">
    <citation type="submission" date="2021-06" db="EMBL/GenBank/DDBJ databases">
        <authorList>
            <person name="Kallberg Y."/>
            <person name="Tangrot J."/>
            <person name="Rosling A."/>
        </authorList>
    </citation>
    <scope>NUCLEOTIDE SEQUENCE</scope>
    <source>
        <strain evidence="1">IL203A</strain>
    </source>
</reference>
<accession>A0ACA9MN33</accession>
<keyword evidence="2" id="KW-1185">Reference proteome</keyword>
<evidence type="ECO:0000313" key="1">
    <source>
        <dbReference type="EMBL" id="CAG8599064.1"/>
    </source>
</evidence>
<dbReference type="Proteomes" id="UP000789702">
    <property type="component" value="Unassembled WGS sequence"/>
</dbReference>
<evidence type="ECO:0000313" key="2">
    <source>
        <dbReference type="Proteomes" id="UP000789702"/>
    </source>
</evidence>
<name>A0ACA9MN33_9GLOM</name>
<comment type="caution">
    <text evidence="1">The sequence shown here is derived from an EMBL/GenBank/DDBJ whole genome shotgun (WGS) entry which is preliminary data.</text>
</comment>
<feature type="non-terminal residue" evidence="1">
    <location>
        <position position="304"/>
    </location>
</feature>
<proteinExistence type="predicted"/>
<protein>
    <submittedName>
        <fullName evidence="1">15159_t:CDS:1</fullName>
    </submittedName>
</protein>
<sequence>EKDFGSKKKPRKSKGKEKGRLQKPLKGRTKEEIEWEKYIKRTPSFLAIMSSDTNATTLPASTRPVTNARNTNGSWRASSSQNLNNSDLSEEMSYFSTSDGSLDSDRQKKLEESIKTSNPHPLANKWTFYLFQYVANATPKEYEENLKKVATVDTVQNFWAVYNNIIGPDKLAIRCALHFMKSDIHPAWEDPRNENGGAWSFRVSKANTVTVWRELLMMLIGEQFEDCVSKDDDIYGLTVSSRFNNDIFNIWNKNSAVNEEAKIMEKIKETLGPIELQSPYYKAHKEHADFHKVDTPTSATVNGK</sequence>